<evidence type="ECO:0000313" key="2">
    <source>
        <dbReference type="EMBL" id="CCE29600.1"/>
    </source>
</evidence>
<name>M1W509_CLAP2</name>
<reference evidence="2 3" key="1">
    <citation type="journal article" date="2013" name="PLoS Genet.">
        <title>Plant-symbiotic fungi as chemical engineers: Multi-genome analysis of the Clavicipitaceae reveals dynamics of alkaloid loci.</title>
        <authorList>
            <person name="Schardl C.L."/>
            <person name="Young C.A."/>
            <person name="Hesse U."/>
            <person name="Amyotte S.G."/>
            <person name="Andreeva K."/>
            <person name="Calie P.J."/>
            <person name="Fleetwood D.J."/>
            <person name="Haws D.C."/>
            <person name="Moore N."/>
            <person name="Oeser B."/>
            <person name="Panaccione D.G."/>
            <person name="Schweri K.K."/>
            <person name="Voisey C.R."/>
            <person name="Farman M.L."/>
            <person name="Jaromczyk J.W."/>
            <person name="Roe B.A."/>
            <person name="O'Sullivan D.M."/>
            <person name="Scott B."/>
            <person name="Tudzynski P."/>
            <person name="An Z."/>
            <person name="Arnaoudova E.G."/>
            <person name="Bullock C.T."/>
            <person name="Charlton N.D."/>
            <person name="Chen L."/>
            <person name="Cox M."/>
            <person name="Dinkins R.D."/>
            <person name="Florea S."/>
            <person name="Glenn A.E."/>
            <person name="Gordon A."/>
            <person name="Gueldener U."/>
            <person name="Harris D.R."/>
            <person name="Hollin W."/>
            <person name="Jaromczyk J."/>
            <person name="Johnson R.D."/>
            <person name="Khan A.K."/>
            <person name="Leistner E."/>
            <person name="Leuchtmann A."/>
            <person name="Li C."/>
            <person name="Liu J."/>
            <person name="Liu J."/>
            <person name="Liu M."/>
            <person name="Mace W."/>
            <person name="Machado C."/>
            <person name="Nagabhyru P."/>
            <person name="Pan J."/>
            <person name="Schmid J."/>
            <person name="Sugawara K."/>
            <person name="Steiner U."/>
            <person name="Takach J.E."/>
            <person name="Tanaka E."/>
            <person name="Webb J.S."/>
            <person name="Wilson E.V."/>
            <person name="Wiseman J.L."/>
            <person name="Yoshida R."/>
            <person name="Zeng Z."/>
        </authorList>
    </citation>
    <scope>NUCLEOTIDE SEQUENCE [LARGE SCALE GENOMIC DNA]</scope>
    <source>
        <strain evidence="2 3">20.1</strain>
    </source>
</reference>
<comment type="caution">
    <text evidence="2">The sequence shown here is derived from an EMBL/GenBank/DDBJ whole genome shotgun (WGS) entry which is preliminary data.</text>
</comment>
<dbReference type="HOGENOM" id="CLU_3032196_0_0_1"/>
<dbReference type="EMBL" id="CAGA01000015">
    <property type="protein sequence ID" value="CCE29600.1"/>
    <property type="molecule type" value="Genomic_DNA"/>
</dbReference>
<feature type="region of interest" description="Disordered" evidence="1">
    <location>
        <begin position="1"/>
        <end position="35"/>
    </location>
</feature>
<proteinExistence type="predicted"/>
<feature type="compositionally biased region" description="Basic and acidic residues" evidence="1">
    <location>
        <begin position="1"/>
        <end position="11"/>
    </location>
</feature>
<evidence type="ECO:0000256" key="1">
    <source>
        <dbReference type="SAM" id="MobiDB-lite"/>
    </source>
</evidence>
<organism evidence="2 3">
    <name type="scientific">Claviceps purpurea (strain 20.1)</name>
    <name type="common">Ergot fungus</name>
    <name type="synonym">Sphacelia segetum</name>
    <dbReference type="NCBI Taxonomy" id="1111077"/>
    <lineage>
        <taxon>Eukaryota</taxon>
        <taxon>Fungi</taxon>
        <taxon>Dikarya</taxon>
        <taxon>Ascomycota</taxon>
        <taxon>Pezizomycotina</taxon>
        <taxon>Sordariomycetes</taxon>
        <taxon>Hypocreomycetidae</taxon>
        <taxon>Hypocreales</taxon>
        <taxon>Clavicipitaceae</taxon>
        <taxon>Claviceps</taxon>
    </lineage>
</organism>
<dbReference type="Proteomes" id="UP000016801">
    <property type="component" value="Unassembled WGS sequence"/>
</dbReference>
<accession>M1W509</accession>
<dbReference type="AlphaFoldDB" id="M1W509"/>
<gene>
    <name evidence="2" type="ORF">CPUR_03447</name>
</gene>
<sequence length="55" mass="6179">MGNPVADDRQRPRGSHMKSANGRAMIRSKLRKTDSDGWHRVVTNTSDWTLKDAAV</sequence>
<dbReference type="VEuPathDB" id="FungiDB:CPUR_03447"/>
<protein>
    <submittedName>
        <fullName evidence="2">Uncharacterized protein</fullName>
    </submittedName>
</protein>
<keyword evidence="3" id="KW-1185">Reference proteome</keyword>
<evidence type="ECO:0000313" key="3">
    <source>
        <dbReference type="Proteomes" id="UP000016801"/>
    </source>
</evidence>